<dbReference type="RefSeq" id="WP_122547088.1">
    <property type="nucleotide sequence ID" value="NZ_QWIV01000013.1"/>
</dbReference>
<gene>
    <name evidence="2" type="ORF">D1632_10220</name>
</gene>
<sequence>MMFNNKAKSTSNGKINNEVITSIIGEDMIIKGDINSNTSIRIDGTIVGNVNAEKLIVLGEKANVTGNLKSKSIIIFGKLQGNINTNEMQLKMTGTVNGDISVKTIEIEMGGKYNGNLMMHDEQKEIDRGLNGKEGKKPLVSAIN</sequence>
<evidence type="ECO:0000256" key="1">
    <source>
        <dbReference type="ARBA" id="ARBA00044755"/>
    </source>
</evidence>
<dbReference type="InterPro" id="IPR007607">
    <property type="entry name" value="BacA/B"/>
</dbReference>
<dbReference type="AlphaFoldDB" id="A0A3M7LD40"/>
<evidence type="ECO:0000313" key="2">
    <source>
        <dbReference type="EMBL" id="RMZ59964.1"/>
    </source>
</evidence>
<dbReference type="EMBL" id="QWIV01000013">
    <property type="protein sequence ID" value="RMZ59964.1"/>
    <property type="molecule type" value="Genomic_DNA"/>
</dbReference>
<proteinExistence type="inferred from homology"/>
<protein>
    <submittedName>
        <fullName evidence="2">Polymer-forming cytoskeletal protein</fullName>
    </submittedName>
</protein>
<dbReference type="PANTHER" id="PTHR35024:SF4">
    <property type="entry name" value="POLYMER-FORMING CYTOSKELETAL PROTEIN"/>
    <property type="match status" value="1"/>
</dbReference>
<organism evidence="2 3">
    <name type="scientific">Chryseobacterium nematophagum</name>
    <dbReference type="NCBI Taxonomy" id="2305228"/>
    <lineage>
        <taxon>Bacteria</taxon>
        <taxon>Pseudomonadati</taxon>
        <taxon>Bacteroidota</taxon>
        <taxon>Flavobacteriia</taxon>
        <taxon>Flavobacteriales</taxon>
        <taxon>Weeksellaceae</taxon>
        <taxon>Chryseobacterium group</taxon>
        <taxon>Chryseobacterium</taxon>
    </lineage>
</organism>
<evidence type="ECO:0000313" key="3">
    <source>
        <dbReference type="Proteomes" id="UP000267524"/>
    </source>
</evidence>
<dbReference type="Pfam" id="PF04519">
    <property type="entry name" value="Bactofilin"/>
    <property type="match status" value="1"/>
</dbReference>
<reference evidence="2 3" key="1">
    <citation type="submission" date="2018-08" db="EMBL/GenBank/DDBJ databases">
        <title>Chryseobacterium nematophagum: a novel matrix digesting pathogen of nematodes.</title>
        <authorList>
            <person name="Page A."/>
            <person name="Roberts M."/>
            <person name="Felix M.-A."/>
            <person name="Weir W."/>
        </authorList>
    </citation>
    <scope>NUCLEOTIDE SEQUENCE [LARGE SCALE GENOMIC DNA]</scope>
    <source>
        <strain evidence="2 3">JUb275</strain>
    </source>
</reference>
<keyword evidence="3" id="KW-1185">Reference proteome</keyword>
<dbReference type="Proteomes" id="UP000267524">
    <property type="component" value="Unassembled WGS sequence"/>
</dbReference>
<accession>A0A3M7LD40</accession>
<comment type="caution">
    <text evidence="2">The sequence shown here is derived from an EMBL/GenBank/DDBJ whole genome shotgun (WGS) entry which is preliminary data.</text>
</comment>
<comment type="similarity">
    <text evidence="1">Belongs to the bactofilin family.</text>
</comment>
<name>A0A3M7LD40_9FLAO</name>
<dbReference type="PANTHER" id="PTHR35024">
    <property type="entry name" value="HYPOTHETICAL CYTOSOLIC PROTEIN"/>
    <property type="match status" value="1"/>
</dbReference>